<name>A0A8T6BH59_ECOLX</name>
<dbReference type="SUPFAM" id="SSF53756">
    <property type="entry name" value="UDP-Glycosyltransferase/glycogen phosphorylase"/>
    <property type="match status" value="1"/>
</dbReference>
<evidence type="ECO:0000313" key="1">
    <source>
        <dbReference type="EMBL" id="MXJ07265.1"/>
    </source>
</evidence>
<sequence>MVKKWVTIFERYEDFHFDKDVGQLAYHAKVTLNYNVELWCKKGEHTLKKQLFKIKELECGAKNTKVSFRVIWHITKNARKIDYLNIFHFRIYSLVYAFFYKVINPRGKVILKCDGSERCYPYNDNKLKNRLLFYFLKKIKLINIFLAEHLSLVEYYKSKGLPALFCPNGTSPAYYSCKLPVKSNIVPTIIFVGTCGDDRKNAKLAVEAVSKLKFDCRIFFLGGETELFNKWFKKWSIGKPHDVIQRYIFCGYVNDVSRIIHYYDEAHVFLMTSVHEGYPLSLAQAAWRGCYPILSEGSGGGDMNIAGCAAIFHNEESLIDILDKSLSNLSATIAKGKKSRLYALNNNDWRLIIRKIEELI</sequence>
<dbReference type="EMBL" id="WUIG01000009">
    <property type="protein sequence ID" value="MXJ07265.1"/>
    <property type="molecule type" value="Genomic_DNA"/>
</dbReference>
<dbReference type="CDD" id="cd03801">
    <property type="entry name" value="GT4_PimA-like"/>
    <property type="match status" value="1"/>
</dbReference>
<dbReference type="RefSeq" id="WP_032259838.1">
    <property type="nucleotide sequence ID" value="NZ_CM125652.1"/>
</dbReference>
<comment type="caution">
    <text evidence="1">The sequence shown here is derived from an EMBL/GenBank/DDBJ whole genome shotgun (WGS) entry which is preliminary data.</text>
</comment>
<accession>A0A8T6BH59</accession>
<proteinExistence type="predicted"/>
<gene>
    <name evidence="1" type="ORF">GRW24_01995</name>
</gene>
<organism evidence="1 2">
    <name type="scientific">Escherichia coli</name>
    <dbReference type="NCBI Taxonomy" id="562"/>
    <lineage>
        <taxon>Bacteria</taxon>
        <taxon>Pseudomonadati</taxon>
        <taxon>Pseudomonadota</taxon>
        <taxon>Gammaproteobacteria</taxon>
        <taxon>Enterobacterales</taxon>
        <taxon>Enterobacteriaceae</taxon>
        <taxon>Escherichia</taxon>
    </lineage>
</organism>
<dbReference type="Gene3D" id="3.40.50.2000">
    <property type="entry name" value="Glycogen Phosphorylase B"/>
    <property type="match status" value="2"/>
</dbReference>
<dbReference type="Proteomes" id="UP000447081">
    <property type="component" value="Unassembled WGS sequence"/>
</dbReference>
<reference evidence="1 2" key="1">
    <citation type="submission" date="2019-12" db="EMBL/GenBank/DDBJ databases">
        <title>Enteriobacteria Tanzani isolates_10434.</title>
        <authorList>
            <person name="Subbiah M."/>
            <person name="Call D."/>
        </authorList>
    </citation>
    <scope>NUCLEOTIDE SEQUENCE [LARGE SCALE GENOMIC DNA]</scope>
    <source>
        <strain evidence="1 2">10434wG3</strain>
    </source>
</reference>
<dbReference type="Pfam" id="PF13692">
    <property type="entry name" value="Glyco_trans_1_4"/>
    <property type="match status" value="1"/>
</dbReference>
<protein>
    <submittedName>
        <fullName evidence="1">Glycosyltransferase</fullName>
    </submittedName>
</protein>
<dbReference type="AlphaFoldDB" id="A0A8T6BH59"/>
<evidence type="ECO:0000313" key="2">
    <source>
        <dbReference type="Proteomes" id="UP000447081"/>
    </source>
</evidence>